<dbReference type="SUPFAM" id="SSF55729">
    <property type="entry name" value="Acyl-CoA N-acyltransferases (Nat)"/>
    <property type="match status" value="1"/>
</dbReference>
<dbReference type="GO" id="GO:0030649">
    <property type="term" value="P:aminoglycoside antibiotic catabolic process"/>
    <property type="evidence" value="ECO:0007669"/>
    <property type="project" value="TreeGrafter"/>
</dbReference>
<dbReference type="AlphaFoldDB" id="A0A7D5T1U0"/>
<dbReference type="Proteomes" id="UP000509346">
    <property type="component" value="Chromosome"/>
</dbReference>
<dbReference type="GO" id="GO:0034069">
    <property type="term" value="F:aminoglycoside N-acetyltransferase activity"/>
    <property type="evidence" value="ECO:0007669"/>
    <property type="project" value="TreeGrafter"/>
</dbReference>
<dbReference type="GeneID" id="56081532"/>
<dbReference type="EMBL" id="CP058909">
    <property type="protein sequence ID" value="QLH80671.1"/>
    <property type="molecule type" value="Genomic_DNA"/>
</dbReference>
<sequence>MTDDAAAPAVRALSADRYDEFRRIVDYAFHPEEGPRTYDDEPERIADRYGAFVDDDLVSVCGHYDLRANLRGEWVRLAGLAAVATPPERRREGYVGALVDDALERWRGEYPLSALWPFSRSYYEQFGWATANTATTYTCPTEQLAFARGAAEGRARPVEPDEWRALRSVHESQAEATTLALKRRSETWWRERVLSEGGDDRPWAYVWERDGDVCGYLVYTFKDAGEGFGDRRLTVDDTAAADHEAWLGLLGFLADHDSQATEVRFAGDARTDLLDLVPDPDAVDCEVETGPMVRVVDVTDALEACPYPADASADCTLAVTDATADWNDGRFRLTVADGTGECERVDGASDGADAAAEADATLDVGTLSQLVVGYHDVAAARRVGGLSVAEGSVADTLATLFPSERVYLRTFF</sequence>
<dbReference type="InterPro" id="IPR036527">
    <property type="entry name" value="SCP2_sterol-bd_dom_sf"/>
</dbReference>
<proteinExistence type="predicted"/>
<gene>
    <name evidence="2" type="ORF">HZS54_03045</name>
</gene>
<dbReference type="InterPro" id="IPR000182">
    <property type="entry name" value="GNAT_dom"/>
</dbReference>
<dbReference type="InterPro" id="IPR051554">
    <property type="entry name" value="Acetyltransferase_Eis"/>
</dbReference>
<keyword evidence="2" id="KW-0808">Transferase</keyword>
<protein>
    <submittedName>
        <fullName evidence="2">GNAT family N-acetyltransferase</fullName>
    </submittedName>
</protein>
<dbReference type="PANTHER" id="PTHR37817">
    <property type="entry name" value="N-ACETYLTRANSFERASE EIS"/>
    <property type="match status" value="1"/>
</dbReference>
<organism evidence="2 3">
    <name type="scientific">Halosimplex pelagicum</name>
    <dbReference type="NCBI Taxonomy" id="869886"/>
    <lineage>
        <taxon>Archaea</taxon>
        <taxon>Methanobacteriati</taxon>
        <taxon>Methanobacteriota</taxon>
        <taxon>Stenosarchaea group</taxon>
        <taxon>Halobacteria</taxon>
        <taxon>Halobacteriales</taxon>
        <taxon>Haloarculaceae</taxon>
        <taxon>Halosimplex</taxon>
    </lineage>
</organism>
<dbReference type="KEGG" id="hpel:HZS54_03045"/>
<dbReference type="RefSeq" id="WP_179920493.1">
    <property type="nucleotide sequence ID" value="NZ_CP058909.1"/>
</dbReference>
<keyword evidence="3" id="KW-1185">Reference proteome</keyword>
<evidence type="ECO:0000259" key="1">
    <source>
        <dbReference type="PROSITE" id="PS51186"/>
    </source>
</evidence>
<dbReference type="InterPro" id="IPR025559">
    <property type="entry name" value="Eis_dom"/>
</dbReference>
<reference evidence="2 3" key="1">
    <citation type="submission" date="2020-07" db="EMBL/GenBank/DDBJ databases">
        <title>Halosimplex litoreum sp. nov. and Halosimplex rubrum sp. nov., isolated from different salt environments.</title>
        <authorList>
            <person name="Cui H."/>
        </authorList>
    </citation>
    <scope>NUCLEOTIDE SEQUENCE [LARGE SCALE GENOMIC DNA]</scope>
    <source>
        <strain evidence="2 3">R2</strain>
    </source>
</reference>
<dbReference type="Pfam" id="PF13527">
    <property type="entry name" value="Acetyltransf_9"/>
    <property type="match status" value="1"/>
</dbReference>
<accession>A0A7D5T1U0</accession>
<dbReference type="Gene3D" id="3.40.630.30">
    <property type="match status" value="2"/>
</dbReference>
<dbReference type="InterPro" id="IPR041380">
    <property type="entry name" value="Acetyltransf_17"/>
</dbReference>
<dbReference type="Gene3D" id="3.30.1050.10">
    <property type="entry name" value="SCP2 sterol-binding domain"/>
    <property type="match status" value="1"/>
</dbReference>
<evidence type="ECO:0000313" key="2">
    <source>
        <dbReference type="EMBL" id="QLH80671.1"/>
    </source>
</evidence>
<dbReference type="PROSITE" id="PS51186">
    <property type="entry name" value="GNAT"/>
    <property type="match status" value="1"/>
</dbReference>
<dbReference type="OrthoDB" id="212302at2157"/>
<dbReference type="Pfam" id="PF13530">
    <property type="entry name" value="SCP2_2"/>
    <property type="match status" value="1"/>
</dbReference>
<dbReference type="SUPFAM" id="SSF55718">
    <property type="entry name" value="SCP-like"/>
    <property type="match status" value="1"/>
</dbReference>
<feature type="domain" description="N-acetyltransferase" evidence="1">
    <location>
        <begin position="8"/>
        <end position="149"/>
    </location>
</feature>
<dbReference type="InterPro" id="IPR016181">
    <property type="entry name" value="Acyl_CoA_acyltransferase"/>
</dbReference>
<evidence type="ECO:0000313" key="3">
    <source>
        <dbReference type="Proteomes" id="UP000509346"/>
    </source>
</evidence>
<name>A0A7D5T1U0_9EURY</name>
<dbReference type="Pfam" id="PF17668">
    <property type="entry name" value="Acetyltransf_17"/>
    <property type="match status" value="1"/>
</dbReference>
<dbReference type="PANTHER" id="PTHR37817:SF1">
    <property type="entry name" value="N-ACETYLTRANSFERASE EIS"/>
    <property type="match status" value="1"/>
</dbReference>